<feature type="compositionally biased region" description="Low complexity" evidence="2">
    <location>
        <begin position="23"/>
        <end position="38"/>
    </location>
</feature>
<dbReference type="PRINTS" id="PR00956">
    <property type="entry name" value="FLGMOTORFLIN"/>
</dbReference>
<dbReference type="GO" id="GO:0009425">
    <property type="term" value="C:bacterial-type flagellum basal body"/>
    <property type="evidence" value="ECO:0007669"/>
    <property type="project" value="InterPro"/>
</dbReference>
<feature type="domain" description="Flagellar motor switch protein FliN-like C-terminal" evidence="3">
    <location>
        <begin position="374"/>
        <end position="441"/>
    </location>
</feature>
<evidence type="ECO:0000313" key="4">
    <source>
        <dbReference type="EMBL" id="ARJ70451.1"/>
    </source>
</evidence>
<evidence type="ECO:0000256" key="1">
    <source>
        <dbReference type="ARBA" id="ARBA00009226"/>
    </source>
</evidence>
<feature type="compositionally biased region" description="Basic and acidic residues" evidence="2">
    <location>
        <begin position="39"/>
        <end position="48"/>
    </location>
</feature>
<feature type="region of interest" description="Disordered" evidence="2">
    <location>
        <begin position="20"/>
        <end position="48"/>
    </location>
</feature>
<dbReference type="Proteomes" id="UP000193017">
    <property type="component" value="Chromosome"/>
</dbReference>
<keyword evidence="5" id="KW-1185">Reference proteome</keyword>
<evidence type="ECO:0000259" key="3">
    <source>
        <dbReference type="Pfam" id="PF01052"/>
    </source>
</evidence>
<name>A0A1W6D008_9RHOB</name>
<sequence length="446" mass="45397">MSGRMPMPGRLDLSALVAPGRSATPAPAHPAARALAGDDAGRAGSDEGRGAAVSLTSAQAALRGLLFRRRGPLMLRQGPGQAALTLTALPAGELPAPADTPWLSLTIDGAPAALALPWSMARRLAGRPLEAADPEDAALLLEDALTDWLDAGELATGLAIRLLRLDQTPPPDGIAVRLGVDLALPRPARQAAALRLSPGAAQALAAALARNERPRDALPGLALRVWIERPAARLTLGELRSLAPGDALLLPPEAEEGEAVAVVEQRLAAPVRAVGPGCWVIEAPLAPRPMRGADIPWTAWRNDMSDTDPATAGPLAPGHLTPQPSAQPAEAAATSGPDSPAEPAGTPVSMPQDGAASAGSPAPAGAEPPRPVSLDGLELRLSVRVGEALVPLSELRQAGPGTVIVLDRPDGALVDLVVNGQVVGTGQIITVAGQKACEIRSLFGDG</sequence>
<dbReference type="PANTHER" id="PTHR30034">
    <property type="entry name" value="FLAGELLAR MOTOR SWITCH PROTEIN FLIM"/>
    <property type="match status" value="1"/>
</dbReference>
<dbReference type="Pfam" id="PF01052">
    <property type="entry name" value="FliMN_C"/>
    <property type="match status" value="1"/>
</dbReference>
<evidence type="ECO:0000313" key="5">
    <source>
        <dbReference type="Proteomes" id="UP000193017"/>
    </source>
</evidence>
<dbReference type="AlphaFoldDB" id="A0A1W6D008"/>
<feature type="compositionally biased region" description="Low complexity" evidence="2">
    <location>
        <begin position="354"/>
        <end position="365"/>
    </location>
</feature>
<dbReference type="PANTHER" id="PTHR30034:SF6">
    <property type="entry name" value="YOP PROTEINS TRANSLOCATION PROTEIN Q"/>
    <property type="match status" value="1"/>
</dbReference>
<dbReference type="InterPro" id="IPR036429">
    <property type="entry name" value="SpoA-like_sf"/>
</dbReference>
<accession>A0A1W6D008</accession>
<proteinExistence type="inferred from homology"/>
<dbReference type="InterPro" id="IPR001543">
    <property type="entry name" value="FliN-like_C"/>
</dbReference>
<dbReference type="Gene3D" id="2.30.330.10">
    <property type="entry name" value="SpoA-like"/>
    <property type="match status" value="1"/>
</dbReference>
<dbReference type="GO" id="GO:0003774">
    <property type="term" value="F:cytoskeletal motor activity"/>
    <property type="evidence" value="ECO:0007669"/>
    <property type="project" value="InterPro"/>
</dbReference>
<dbReference type="STRING" id="1945662.B0A89_13200"/>
<dbReference type="GO" id="GO:0071978">
    <property type="term" value="P:bacterial-type flagellum-dependent swarming motility"/>
    <property type="evidence" value="ECO:0007669"/>
    <property type="project" value="TreeGrafter"/>
</dbReference>
<feature type="region of interest" description="Disordered" evidence="2">
    <location>
        <begin position="299"/>
        <end position="373"/>
    </location>
</feature>
<dbReference type="SUPFAM" id="SSF101801">
    <property type="entry name" value="Surface presentation of antigens (SPOA)"/>
    <property type="match status" value="1"/>
</dbReference>
<comment type="similarity">
    <text evidence="1">Belongs to the FliN/MopA/SpaO family.</text>
</comment>
<feature type="compositionally biased region" description="Low complexity" evidence="2">
    <location>
        <begin position="321"/>
        <end position="335"/>
    </location>
</feature>
<gene>
    <name evidence="4" type="ORF">B0A89_13200</name>
</gene>
<dbReference type="GO" id="GO:0050918">
    <property type="term" value="P:positive chemotaxis"/>
    <property type="evidence" value="ECO:0007669"/>
    <property type="project" value="TreeGrafter"/>
</dbReference>
<protein>
    <recommendedName>
        <fullName evidence="3">Flagellar motor switch protein FliN-like C-terminal domain-containing protein</fullName>
    </recommendedName>
</protein>
<organism evidence="4 5">
    <name type="scientific">Paracoccus contaminans</name>
    <dbReference type="NCBI Taxonomy" id="1945662"/>
    <lineage>
        <taxon>Bacteria</taxon>
        <taxon>Pseudomonadati</taxon>
        <taxon>Pseudomonadota</taxon>
        <taxon>Alphaproteobacteria</taxon>
        <taxon>Rhodobacterales</taxon>
        <taxon>Paracoccaceae</taxon>
        <taxon>Paracoccus</taxon>
    </lineage>
</organism>
<dbReference type="EMBL" id="CP020612">
    <property type="protein sequence ID" value="ARJ70451.1"/>
    <property type="molecule type" value="Genomic_DNA"/>
</dbReference>
<evidence type="ECO:0000256" key="2">
    <source>
        <dbReference type="SAM" id="MobiDB-lite"/>
    </source>
</evidence>
<dbReference type="InterPro" id="IPR001172">
    <property type="entry name" value="FliN_T3SS_HrcQb"/>
</dbReference>
<dbReference type="KEGG" id="pcon:B0A89_13200"/>
<reference evidence="4 5" key="1">
    <citation type="submission" date="2017-03" db="EMBL/GenBank/DDBJ databases">
        <title>Genome sequence of Paracoccus contaminans isolated from a water microcosm.</title>
        <authorList>
            <person name="Aurass P."/>
            <person name="Karste S."/>
            <person name="Trost E."/>
            <person name="Glaeser S.P."/>
            <person name="Kaempfer P."/>
            <person name="Flieger A."/>
        </authorList>
    </citation>
    <scope>NUCLEOTIDE SEQUENCE [LARGE SCALE GENOMIC DNA]</scope>
    <source>
        <strain evidence="5">RKI 16-01929T\LMG 29738T\CCM 8701T\CIP 111112T</strain>
    </source>
</reference>